<dbReference type="Proteomes" id="UP000012166">
    <property type="component" value="Unassembled WGS sequence"/>
</dbReference>
<accession>A0ABC9SE40</accession>
<comment type="caution">
    <text evidence="1">The sequence shown here is derived from an EMBL/GenBank/DDBJ whole genome shotgun (WGS) entry which is preliminary data.</text>
</comment>
<gene>
    <name evidence="1" type="ORF">LEP1GSC056_0724</name>
</gene>
<evidence type="ECO:0000313" key="1">
    <source>
        <dbReference type="EMBL" id="EMN16030.1"/>
    </source>
</evidence>
<reference evidence="1 2" key="1">
    <citation type="submission" date="2013-01" db="EMBL/GenBank/DDBJ databases">
        <authorList>
            <person name="Harkins D.M."/>
            <person name="Durkin A.S."/>
            <person name="Brinkac L.M."/>
            <person name="Haft D.H."/>
            <person name="Selengut J.D."/>
            <person name="Sanka R."/>
            <person name="DePew J."/>
            <person name="Purushe J."/>
            <person name="Hartskeerl R.A."/>
            <person name="Ahmed A."/>
            <person name="van der Linden H."/>
            <person name="Goris M.G.A."/>
            <person name="Vinetz J.M."/>
            <person name="Sutton G.G."/>
            <person name="Nierman W.C."/>
            <person name="Fouts D.E."/>
        </authorList>
    </citation>
    <scope>NUCLEOTIDE SEQUENCE [LARGE SCALE GENOMIC DNA]</scope>
    <source>
        <strain evidence="1 2">Brem 328</strain>
    </source>
</reference>
<protein>
    <submittedName>
        <fullName evidence="1">Uncharacterized protein</fullName>
    </submittedName>
</protein>
<evidence type="ECO:0000313" key="2">
    <source>
        <dbReference type="Proteomes" id="UP000012166"/>
    </source>
</evidence>
<organism evidence="1 2">
    <name type="scientific">Leptospira borgpetersenii str. Brem 328</name>
    <dbReference type="NCBI Taxonomy" id="1049780"/>
    <lineage>
        <taxon>Bacteria</taxon>
        <taxon>Pseudomonadati</taxon>
        <taxon>Spirochaetota</taxon>
        <taxon>Spirochaetia</taxon>
        <taxon>Leptospirales</taxon>
        <taxon>Leptospiraceae</taxon>
        <taxon>Leptospira</taxon>
    </lineage>
</organism>
<sequence length="66" mass="7809">MQKTMNFFHFRNIQKTCRAVSKINLVRKNVFAKSRSQNLRNVGTITILNDRKNLQYNGFCGNFHVF</sequence>
<dbReference type="AlphaFoldDB" id="A0ABC9SE40"/>
<proteinExistence type="predicted"/>
<dbReference type="EMBL" id="AHMS02000040">
    <property type="protein sequence ID" value="EMN16030.1"/>
    <property type="molecule type" value="Genomic_DNA"/>
</dbReference>
<name>A0ABC9SE40_LEPBO</name>